<name>A0A498I2Z0_MALDO</name>
<organism evidence="1 2">
    <name type="scientific">Malus domestica</name>
    <name type="common">Apple</name>
    <name type="synonym">Pyrus malus</name>
    <dbReference type="NCBI Taxonomy" id="3750"/>
    <lineage>
        <taxon>Eukaryota</taxon>
        <taxon>Viridiplantae</taxon>
        <taxon>Streptophyta</taxon>
        <taxon>Embryophyta</taxon>
        <taxon>Tracheophyta</taxon>
        <taxon>Spermatophyta</taxon>
        <taxon>Magnoliopsida</taxon>
        <taxon>eudicotyledons</taxon>
        <taxon>Gunneridae</taxon>
        <taxon>Pentapetalae</taxon>
        <taxon>rosids</taxon>
        <taxon>fabids</taxon>
        <taxon>Rosales</taxon>
        <taxon>Rosaceae</taxon>
        <taxon>Amygdaloideae</taxon>
        <taxon>Maleae</taxon>
        <taxon>Malus</taxon>
    </lineage>
</organism>
<dbReference type="InterPro" id="IPR008930">
    <property type="entry name" value="Terpenoid_cyclase/PrenylTrfase"/>
</dbReference>
<comment type="caution">
    <text evidence="1">The sequence shown here is derived from an EMBL/GenBank/DDBJ whole genome shotgun (WGS) entry which is preliminary data.</text>
</comment>
<sequence length="98" mass="11172">MRVPAPDPPVEQPPPAVVFLLLRLYPNKSSSSSYQMNRFFHDQKEDSLEAVAMEHPRMNGECWCLTTLDLLGKLQAVDVDEVVSWVLHCQHDSSCYII</sequence>
<dbReference type="EMBL" id="RDQH01000340">
    <property type="protein sequence ID" value="RXH77269.1"/>
    <property type="molecule type" value="Genomic_DNA"/>
</dbReference>
<dbReference type="AlphaFoldDB" id="A0A498I2Z0"/>
<dbReference type="Proteomes" id="UP000290289">
    <property type="component" value="Chromosome 14"/>
</dbReference>
<dbReference type="STRING" id="3750.A0A498I2Z0"/>
<dbReference type="Gene3D" id="1.50.10.20">
    <property type="match status" value="1"/>
</dbReference>
<reference evidence="1 2" key="1">
    <citation type="submission" date="2018-10" db="EMBL/GenBank/DDBJ databases">
        <title>A high-quality apple genome assembly.</title>
        <authorList>
            <person name="Hu J."/>
        </authorList>
    </citation>
    <scope>NUCLEOTIDE SEQUENCE [LARGE SCALE GENOMIC DNA]</scope>
    <source>
        <strain evidence="2">cv. HFTH1</strain>
        <tissue evidence="1">Young leaf</tissue>
    </source>
</reference>
<keyword evidence="2" id="KW-1185">Reference proteome</keyword>
<dbReference type="SUPFAM" id="SSF48239">
    <property type="entry name" value="Terpenoid cyclases/Protein prenyltransferases"/>
    <property type="match status" value="1"/>
</dbReference>
<protein>
    <submittedName>
        <fullName evidence="1">Uncharacterized protein</fullName>
    </submittedName>
</protein>
<gene>
    <name evidence="1" type="ORF">DVH24_023543</name>
</gene>
<accession>A0A498I2Z0</accession>
<evidence type="ECO:0000313" key="1">
    <source>
        <dbReference type="EMBL" id="RXH77269.1"/>
    </source>
</evidence>
<evidence type="ECO:0000313" key="2">
    <source>
        <dbReference type="Proteomes" id="UP000290289"/>
    </source>
</evidence>
<proteinExistence type="predicted"/>